<reference evidence="24" key="2">
    <citation type="submission" date="2015-06" db="UniProtKB">
        <authorList>
            <consortium name="EnsemblMetazoa"/>
        </authorList>
    </citation>
    <scope>IDENTIFICATION</scope>
</reference>
<sequence>MVNSYLNLSCVINAQVCLWRPFRMLSTRLYCIVFILIFFVVLLFNHYYISKNVVDDSINSNIGASNGLIHRHTSSPPFDSDDLENVYRIDNLKYRINEMLRIRGSVSNELKNLESKRQKLQNEIASLSNRLVETQYQLTKKQSDLNRVHFSVAQAEFTQKETALRNQPFLARPIKLLPLSRPEISSDNINDLVTNGCTMTTCFDYSRCSLTSGFPTYVYSKIIKSETTHLAFEEDAFMSAFRLNPHYTLDGSIACVYVVFIYIEDAEININLSIPLLQSFLHNLDYWSGDGRNHIIVNLNSSVDIIDLGIKPLRALVLQSKFNANHFREGFDVIIPPLNSNQPQSSIQSNCPARRKYLLTYQGSINKSFSNFQTKKLIETMRAIANQTKSDEINFDFNCANNCKSLSTQSTFSLILPPLEKWYKSHPEIINDIFHLFKIGVVPVLIGGRDYKLPFHEAIDWRRSVLHVPIPRISEIHFIVKSFSDSDIIDMRRQAKLIFDRYFSTHETIAKTIFSFIRHQRLDIPALPAKEDTYPFLYNSTYTVDKYLEAFDSALNQENEIDENLGPIESPFPSTTFQRNFSLTLCHGYYLWNSAHLNPFTLYPNTPFDPVLPSDAKFLGSGYGFRPIGQGAGGTGKEFSEALGGNWPKEQFTIIILTYEREAILLDSLQRLRGLPYLNKVLVIWNSPRKPSPDVKWPELGVPIVVIAADQNSLNNRFKPYNQIETEAILSMDDDAHLRHDEIIFGFRVWREARDRVVGFPGRYHAWDMNFNSWLYNSNYSCELSMVLTGAAFFHKYYTYVYTYTMDKAIREKVDEYMNCEDIAMNFLVSHITRQPPIKVTSRWTFRCPGCPVRLSEDDSHFQERHRCINYFTSLYGYNPLLQTQFRADSILFKTRIPHDKQKCFKFL</sequence>
<evidence type="ECO:0000256" key="2">
    <source>
        <dbReference type="ARBA" id="ARBA00004555"/>
    </source>
</evidence>
<keyword evidence="12 21" id="KW-1133">Transmembrane helix</keyword>
<evidence type="ECO:0000256" key="6">
    <source>
        <dbReference type="ARBA" id="ARBA00022676"/>
    </source>
</evidence>
<dbReference type="SUPFAM" id="SSF53448">
    <property type="entry name" value="Nucleotide-diphospho-sugar transferases"/>
    <property type="match status" value="1"/>
</dbReference>
<keyword evidence="9" id="KW-0479">Metal-binding</keyword>
<keyword evidence="11" id="KW-0735">Signal-anchor</keyword>
<evidence type="ECO:0000259" key="22">
    <source>
        <dbReference type="Pfam" id="PF03016"/>
    </source>
</evidence>
<dbReference type="GO" id="GO:0015012">
    <property type="term" value="P:heparan sulfate proteoglycan biosynthetic process"/>
    <property type="evidence" value="ECO:0007669"/>
    <property type="project" value="UniProtKB-ARBA"/>
</dbReference>
<dbReference type="AlphaFoldDB" id="T1KR15"/>
<dbReference type="HOGENOM" id="CLU_013906_3_0_1"/>
<dbReference type="PANTHER" id="PTHR48261">
    <property type="entry name" value="ACETYLGLUCOSAMINYLTRANSFERASE"/>
    <property type="match status" value="1"/>
</dbReference>
<evidence type="ECO:0000256" key="8">
    <source>
        <dbReference type="ARBA" id="ARBA00022692"/>
    </source>
</evidence>
<dbReference type="InterPro" id="IPR029044">
    <property type="entry name" value="Nucleotide-diphossugar_trans"/>
</dbReference>
<evidence type="ECO:0000256" key="9">
    <source>
        <dbReference type="ARBA" id="ARBA00022723"/>
    </source>
</evidence>
<evidence type="ECO:0000256" key="1">
    <source>
        <dbReference type="ARBA" id="ARBA00001936"/>
    </source>
</evidence>
<dbReference type="InterPro" id="IPR004263">
    <property type="entry name" value="Exostosin"/>
</dbReference>
<comment type="subcellular location">
    <subcellularLocation>
        <location evidence="3">Endoplasmic reticulum membrane</location>
        <topology evidence="3">Single-pass type II membrane protein</topology>
    </subcellularLocation>
    <subcellularLocation>
        <location evidence="2">Golgi apparatus</location>
    </subcellularLocation>
</comment>
<evidence type="ECO:0000256" key="15">
    <source>
        <dbReference type="ARBA" id="ARBA00023157"/>
    </source>
</evidence>
<dbReference type="EC" id="2.4.1.223" evidence="19"/>
<dbReference type="OrthoDB" id="5954868at2759"/>
<dbReference type="Proteomes" id="UP000015104">
    <property type="component" value="Unassembled WGS sequence"/>
</dbReference>
<keyword evidence="16" id="KW-0325">Glycoprotein</keyword>
<dbReference type="InterPro" id="IPR040911">
    <property type="entry name" value="Exostosin_GT47"/>
</dbReference>
<keyword evidence="10" id="KW-0256">Endoplasmic reticulum</keyword>
<name>T1KR15_TETUR</name>
<keyword evidence="20" id="KW-0175">Coiled coil</keyword>
<organism evidence="24 25">
    <name type="scientific">Tetranychus urticae</name>
    <name type="common">Two-spotted spider mite</name>
    <dbReference type="NCBI Taxonomy" id="32264"/>
    <lineage>
        <taxon>Eukaryota</taxon>
        <taxon>Metazoa</taxon>
        <taxon>Ecdysozoa</taxon>
        <taxon>Arthropoda</taxon>
        <taxon>Chelicerata</taxon>
        <taxon>Arachnida</taxon>
        <taxon>Acari</taxon>
        <taxon>Acariformes</taxon>
        <taxon>Trombidiformes</taxon>
        <taxon>Prostigmata</taxon>
        <taxon>Eleutherengona</taxon>
        <taxon>Raphignathae</taxon>
        <taxon>Tetranychoidea</taxon>
        <taxon>Tetranychidae</taxon>
        <taxon>Tetranychus</taxon>
    </lineage>
</organism>
<keyword evidence="14 21" id="KW-0472">Membrane</keyword>
<evidence type="ECO:0000256" key="4">
    <source>
        <dbReference type="ARBA" id="ARBA00005093"/>
    </source>
</evidence>
<keyword evidence="15" id="KW-1015">Disulfide bond</keyword>
<feature type="transmembrane region" description="Helical" evidence="21">
    <location>
        <begin position="29"/>
        <end position="49"/>
    </location>
</feature>
<comment type="catalytic activity">
    <reaction evidence="18">
        <text>3-O-(beta-D-GlcA-(1-&gt;3)-beta-D-Gal-(1-&gt;3)-beta-D-Gal-(1-&gt;4)-beta-D-Xyl)-L-seryl-[protein] + UDP-N-acetyl-alpha-D-glucosamine = 3-O-(alpha-D-GlcNAc-(1-&gt;4)-beta-D-GlcA-(1-&gt;3)-beta-D-Gal-(1-&gt;3)-beta-D-Gal-(1-&gt;4)-beta-D-Xyl)-L-seryl-[protein] + UDP + H(+)</text>
        <dbReference type="Rhea" id="RHEA:16221"/>
        <dbReference type="Rhea" id="RHEA-COMP:12573"/>
        <dbReference type="Rhea" id="RHEA-COMP:12574"/>
        <dbReference type="ChEBI" id="CHEBI:15378"/>
        <dbReference type="ChEBI" id="CHEBI:57705"/>
        <dbReference type="ChEBI" id="CHEBI:58223"/>
        <dbReference type="ChEBI" id="CHEBI:132093"/>
        <dbReference type="ChEBI" id="CHEBI:132104"/>
        <dbReference type="EC" id="2.4.1.223"/>
    </reaction>
</comment>
<evidence type="ECO:0000256" key="18">
    <source>
        <dbReference type="ARBA" id="ARBA00050948"/>
    </source>
</evidence>
<evidence type="ECO:0000256" key="16">
    <source>
        <dbReference type="ARBA" id="ARBA00023180"/>
    </source>
</evidence>
<dbReference type="Pfam" id="PF03016">
    <property type="entry name" value="Exostosin_GT47"/>
    <property type="match status" value="1"/>
</dbReference>
<dbReference type="Pfam" id="PF09258">
    <property type="entry name" value="Glyco_transf_64"/>
    <property type="match status" value="1"/>
</dbReference>
<gene>
    <name evidence="24" type="primary">107366477</name>
</gene>
<feature type="domain" description="Exostosin GT47" evidence="22">
    <location>
        <begin position="213"/>
        <end position="482"/>
    </location>
</feature>
<evidence type="ECO:0000256" key="19">
    <source>
        <dbReference type="ARBA" id="ARBA00066812"/>
    </source>
</evidence>
<evidence type="ECO:0000256" key="11">
    <source>
        <dbReference type="ARBA" id="ARBA00022968"/>
    </source>
</evidence>
<accession>T1KR15</accession>
<evidence type="ECO:0000259" key="23">
    <source>
        <dbReference type="Pfam" id="PF09258"/>
    </source>
</evidence>
<evidence type="ECO:0000256" key="20">
    <source>
        <dbReference type="SAM" id="Coils"/>
    </source>
</evidence>
<evidence type="ECO:0000256" key="14">
    <source>
        <dbReference type="ARBA" id="ARBA00023136"/>
    </source>
</evidence>
<reference evidence="25" key="1">
    <citation type="submission" date="2011-08" db="EMBL/GenBank/DDBJ databases">
        <authorList>
            <person name="Rombauts S."/>
        </authorList>
    </citation>
    <scope>NUCLEOTIDE SEQUENCE</scope>
    <source>
        <strain evidence="25">London</strain>
    </source>
</reference>
<dbReference type="OMA" id="KFMGSHT"/>
<dbReference type="Gene3D" id="3.90.550.10">
    <property type="entry name" value="Spore Coat Polysaccharide Biosynthesis Protein SpsA, Chain A"/>
    <property type="match status" value="1"/>
</dbReference>
<evidence type="ECO:0000256" key="7">
    <source>
        <dbReference type="ARBA" id="ARBA00022679"/>
    </source>
</evidence>
<feature type="domain" description="Glycosyl transferase 64" evidence="23">
    <location>
        <begin position="652"/>
        <end position="893"/>
    </location>
</feature>
<evidence type="ECO:0000256" key="12">
    <source>
        <dbReference type="ARBA" id="ARBA00022989"/>
    </source>
</evidence>
<comment type="cofactor">
    <cofactor evidence="1">
        <name>Mn(2+)</name>
        <dbReference type="ChEBI" id="CHEBI:29035"/>
    </cofactor>
</comment>
<dbReference type="PANTHER" id="PTHR48261:SF4">
    <property type="entry name" value="EXOSTOSIN LIKE GLYCOSYLTRANSFERASE 3"/>
    <property type="match status" value="1"/>
</dbReference>
<dbReference type="EMBL" id="CAEY01000383">
    <property type="status" value="NOT_ANNOTATED_CDS"/>
    <property type="molecule type" value="Genomic_DNA"/>
</dbReference>
<dbReference type="GO" id="GO:0005789">
    <property type="term" value="C:endoplasmic reticulum membrane"/>
    <property type="evidence" value="ECO:0007669"/>
    <property type="project" value="UniProtKB-SubCell"/>
</dbReference>
<dbReference type="KEGG" id="tut:107366477"/>
<keyword evidence="8 21" id="KW-0812">Transmembrane</keyword>
<comment type="pathway">
    <text evidence="4">Glycan metabolism; heparan sulfate biosynthesis.</text>
</comment>
<keyword evidence="6" id="KW-0328">Glycosyltransferase</keyword>
<evidence type="ECO:0000256" key="3">
    <source>
        <dbReference type="ARBA" id="ARBA00004648"/>
    </source>
</evidence>
<keyword evidence="17" id="KW-0464">Manganese</keyword>
<comment type="similarity">
    <text evidence="5">Belongs to the glycosyltransferase 47 family.</text>
</comment>
<keyword evidence="25" id="KW-1185">Reference proteome</keyword>
<dbReference type="GO" id="GO:0005794">
    <property type="term" value="C:Golgi apparatus"/>
    <property type="evidence" value="ECO:0007669"/>
    <property type="project" value="UniProtKB-SubCell"/>
</dbReference>
<evidence type="ECO:0000256" key="13">
    <source>
        <dbReference type="ARBA" id="ARBA00023034"/>
    </source>
</evidence>
<dbReference type="FunFam" id="3.90.550.10:FF:000033">
    <property type="entry name" value="Exostosin-like glycosyltransferase 3"/>
    <property type="match status" value="1"/>
</dbReference>
<keyword evidence="7" id="KW-0808">Transferase</keyword>
<evidence type="ECO:0000313" key="24">
    <source>
        <dbReference type="EnsemblMetazoa" id="tetur18g01920.1"/>
    </source>
</evidence>
<keyword evidence="13" id="KW-0333">Golgi apparatus</keyword>
<evidence type="ECO:0000313" key="25">
    <source>
        <dbReference type="Proteomes" id="UP000015104"/>
    </source>
</evidence>
<evidence type="ECO:0000256" key="21">
    <source>
        <dbReference type="SAM" id="Phobius"/>
    </source>
</evidence>
<dbReference type="EnsemblMetazoa" id="tetur18g01920.1">
    <property type="protein sequence ID" value="tetur18g01920.1"/>
    <property type="gene ID" value="tetur18g01920"/>
</dbReference>
<feature type="coiled-coil region" evidence="20">
    <location>
        <begin position="103"/>
        <end position="137"/>
    </location>
</feature>
<dbReference type="GO" id="GO:0046872">
    <property type="term" value="F:metal ion binding"/>
    <property type="evidence" value="ECO:0007669"/>
    <property type="project" value="UniProtKB-KW"/>
</dbReference>
<evidence type="ECO:0000256" key="17">
    <source>
        <dbReference type="ARBA" id="ARBA00023211"/>
    </source>
</evidence>
<dbReference type="STRING" id="32264.T1KR15"/>
<evidence type="ECO:0000256" key="10">
    <source>
        <dbReference type="ARBA" id="ARBA00022824"/>
    </source>
</evidence>
<dbReference type="InterPro" id="IPR015338">
    <property type="entry name" value="GT64_dom"/>
</dbReference>
<dbReference type="eggNOG" id="KOG2264">
    <property type="taxonomic scope" value="Eukaryota"/>
</dbReference>
<protein>
    <recommendedName>
        <fullName evidence="19">glucuronosyl-galactosyl-proteoglycan 4-alpha-N-acetylglucosaminyltransferase</fullName>
        <ecNumber evidence="19">2.4.1.223</ecNumber>
    </recommendedName>
</protein>
<evidence type="ECO:0000256" key="5">
    <source>
        <dbReference type="ARBA" id="ARBA00010271"/>
    </source>
</evidence>
<proteinExistence type="inferred from homology"/>
<dbReference type="GO" id="GO:0001888">
    <property type="term" value="F:glucuronyl-galactosyl-proteoglycan 4-alpha-N-acetylglucosaminyltransferase activity"/>
    <property type="evidence" value="ECO:0007669"/>
    <property type="project" value="UniProtKB-EC"/>
</dbReference>